<dbReference type="Proteomes" id="UP000315947">
    <property type="component" value="Chromosome"/>
</dbReference>
<evidence type="ECO:0000313" key="3">
    <source>
        <dbReference type="Proteomes" id="UP000315947"/>
    </source>
</evidence>
<protein>
    <recommendedName>
        <fullName evidence="4">Lipoprotein</fullName>
    </recommendedName>
</protein>
<organism evidence="2 3">
    <name type="scientific">Shewanella psychropiezotolerans</name>
    <dbReference type="NCBI Taxonomy" id="2593655"/>
    <lineage>
        <taxon>Bacteria</taxon>
        <taxon>Pseudomonadati</taxon>
        <taxon>Pseudomonadota</taxon>
        <taxon>Gammaproteobacteria</taxon>
        <taxon>Alteromonadales</taxon>
        <taxon>Shewanellaceae</taxon>
        <taxon>Shewanella</taxon>
    </lineage>
</organism>
<proteinExistence type="predicted"/>
<name>A0ABX5X5J2_9GAMM</name>
<keyword evidence="3" id="KW-1185">Reference proteome</keyword>
<evidence type="ECO:0008006" key="4">
    <source>
        <dbReference type="Google" id="ProtNLM"/>
    </source>
</evidence>
<keyword evidence="1" id="KW-0732">Signal</keyword>
<gene>
    <name evidence="2" type="ORF">FM037_20425</name>
</gene>
<feature type="chain" id="PRO_5046758566" description="Lipoprotein" evidence="1">
    <location>
        <begin position="22"/>
        <end position="179"/>
    </location>
</feature>
<evidence type="ECO:0000256" key="1">
    <source>
        <dbReference type="SAM" id="SignalP"/>
    </source>
</evidence>
<dbReference type="EMBL" id="CP041614">
    <property type="protein sequence ID" value="QDO85168.1"/>
    <property type="molecule type" value="Genomic_DNA"/>
</dbReference>
<sequence>MTFFRLVALVLVAVFLSGCQEDVTFQVDTVTEFRVDFSDTHKGLVSEGEIEDAVTACYLRVYAINHLDYGIKIGPQIKVNNHGVEHTLSIDSWGDDWEYLVAGKDGEEYKQKLCFKEEALNPISCAELADAIKNKAYKLELNRCEKIDQSPASCNMGIGVVQGGSTSDPLEPMRWIVLG</sequence>
<evidence type="ECO:0000313" key="2">
    <source>
        <dbReference type="EMBL" id="QDO85168.1"/>
    </source>
</evidence>
<feature type="signal peptide" evidence="1">
    <location>
        <begin position="1"/>
        <end position="21"/>
    </location>
</feature>
<accession>A0ABX5X5J2</accession>
<dbReference type="RefSeq" id="WP_144047513.1">
    <property type="nucleotide sequence ID" value="NZ_CP041614.1"/>
</dbReference>
<reference evidence="2 3" key="1">
    <citation type="submission" date="2019-07" db="EMBL/GenBank/DDBJ databases">
        <title>Shewanella sp. YLB-06 whole genomic sequence.</title>
        <authorList>
            <person name="Yu L."/>
        </authorList>
    </citation>
    <scope>NUCLEOTIDE SEQUENCE [LARGE SCALE GENOMIC DNA]</scope>
    <source>
        <strain evidence="2 3">YLB-06</strain>
    </source>
</reference>
<dbReference type="PROSITE" id="PS51257">
    <property type="entry name" value="PROKAR_LIPOPROTEIN"/>
    <property type="match status" value="1"/>
</dbReference>